<proteinExistence type="predicted"/>
<keyword evidence="2" id="KW-1185">Reference proteome</keyword>
<dbReference type="EMBL" id="KV878357">
    <property type="protein sequence ID" value="OJJ42739.1"/>
    <property type="molecule type" value="Genomic_DNA"/>
</dbReference>
<name>A0A1L9S6F1_9EURO</name>
<reference evidence="2" key="1">
    <citation type="journal article" date="2017" name="Genome Biol.">
        <title>Comparative genomics reveals high biological diversity and specific adaptations in the industrially and medically important fungal genus Aspergillus.</title>
        <authorList>
            <person name="de Vries R.P."/>
            <person name="Riley R."/>
            <person name="Wiebenga A."/>
            <person name="Aguilar-Osorio G."/>
            <person name="Amillis S."/>
            <person name="Uchima C.A."/>
            <person name="Anderluh G."/>
            <person name="Asadollahi M."/>
            <person name="Askin M."/>
            <person name="Barry K."/>
            <person name="Battaglia E."/>
            <person name="Bayram O."/>
            <person name="Benocci T."/>
            <person name="Braus-Stromeyer S.A."/>
            <person name="Caldana C."/>
            <person name="Canovas D."/>
            <person name="Cerqueira G.C."/>
            <person name="Chen F."/>
            <person name="Chen W."/>
            <person name="Choi C."/>
            <person name="Clum A."/>
            <person name="Dos Santos R.A."/>
            <person name="Damasio A.R."/>
            <person name="Diallinas G."/>
            <person name="Emri T."/>
            <person name="Fekete E."/>
            <person name="Flipphi M."/>
            <person name="Freyberg S."/>
            <person name="Gallo A."/>
            <person name="Gournas C."/>
            <person name="Habgood R."/>
            <person name="Hainaut M."/>
            <person name="Harispe M.L."/>
            <person name="Henrissat B."/>
            <person name="Hilden K.S."/>
            <person name="Hope R."/>
            <person name="Hossain A."/>
            <person name="Karabika E."/>
            <person name="Karaffa L."/>
            <person name="Karanyi Z."/>
            <person name="Krasevec N."/>
            <person name="Kuo A."/>
            <person name="Kusch H."/>
            <person name="LaButti K."/>
            <person name="Lagendijk E.L."/>
            <person name="Lapidus A."/>
            <person name="Levasseur A."/>
            <person name="Lindquist E."/>
            <person name="Lipzen A."/>
            <person name="Logrieco A.F."/>
            <person name="MacCabe A."/>
            <person name="Maekelae M.R."/>
            <person name="Malavazi I."/>
            <person name="Melin P."/>
            <person name="Meyer V."/>
            <person name="Mielnichuk N."/>
            <person name="Miskei M."/>
            <person name="Molnar A.P."/>
            <person name="Mule G."/>
            <person name="Ngan C.Y."/>
            <person name="Orejas M."/>
            <person name="Orosz E."/>
            <person name="Ouedraogo J.P."/>
            <person name="Overkamp K.M."/>
            <person name="Park H.-S."/>
            <person name="Perrone G."/>
            <person name="Piumi F."/>
            <person name="Punt P.J."/>
            <person name="Ram A.F."/>
            <person name="Ramon A."/>
            <person name="Rauscher S."/>
            <person name="Record E."/>
            <person name="Riano-Pachon D.M."/>
            <person name="Robert V."/>
            <person name="Roehrig J."/>
            <person name="Ruller R."/>
            <person name="Salamov A."/>
            <person name="Salih N.S."/>
            <person name="Samson R.A."/>
            <person name="Sandor E."/>
            <person name="Sanguinetti M."/>
            <person name="Schuetze T."/>
            <person name="Sepcic K."/>
            <person name="Shelest E."/>
            <person name="Sherlock G."/>
            <person name="Sophianopoulou V."/>
            <person name="Squina F.M."/>
            <person name="Sun H."/>
            <person name="Susca A."/>
            <person name="Todd R.B."/>
            <person name="Tsang A."/>
            <person name="Unkles S.E."/>
            <person name="van de Wiele N."/>
            <person name="van Rossen-Uffink D."/>
            <person name="Oliveira J.V."/>
            <person name="Vesth T.C."/>
            <person name="Visser J."/>
            <person name="Yu J.-H."/>
            <person name="Zhou M."/>
            <person name="Andersen M.R."/>
            <person name="Archer D.B."/>
            <person name="Baker S.E."/>
            <person name="Benoit I."/>
            <person name="Brakhage A.A."/>
            <person name="Braus G.H."/>
            <person name="Fischer R."/>
            <person name="Frisvad J.C."/>
            <person name="Goldman G.H."/>
            <person name="Houbraken J."/>
            <person name="Oakley B."/>
            <person name="Pocsi I."/>
            <person name="Scazzocchio C."/>
            <person name="Seiboth B."/>
            <person name="vanKuyk P.A."/>
            <person name="Wortman J."/>
            <person name="Dyer P.S."/>
            <person name="Grigoriev I.V."/>
        </authorList>
    </citation>
    <scope>NUCLEOTIDE SEQUENCE [LARGE SCALE GENOMIC DNA]</scope>
    <source>
        <strain evidence="2">CBS 506.65</strain>
    </source>
</reference>
<sequence>MKQSQDMILSMLTSQRKNRSAIDAIGRRIPAAMSCVCSGLIVAIATIAATREITVARTVRLLTLIGINLGRSLKRLSSLL</sequence>
<evidence type="ECO:0000313" key="1">
    <source>
        <dbReference type="EMBL" id="OJJ42739.1"/>
    </source>
</evidence>
<dbReference type="GeneID" id="34610687"/>
<gene>
    <name evidence="1" type="ORF">ASPZODRAFT_137133</name>
</gene>
<dbReference type="Proteomes" id="UP000184188">
    <property type="component" value="Unassembled WGS sequence"/>
</dbReference>
<dbReference type="AlphaFoldDB" id="A0A1L9S6F1"/>
<dbReference type="RefSeq" id="XP_022577249.1">
    <property type="nucleotide sequence ID" value="XM_022724222.1"/>
</dbReference>
<organism evidence="1 2">
    <name type="scientific">Penicilliopsis zonata CBS 506.65</name>
    <dbReference type="NCBI Taxonomy" id="1073090"/>
    <lineage>
        <taxon>Eukaryota</taxon>
        <taxon>Fungi</taxon>
        <taxon>Dikarya</taxon>
        <taxon>Ascomycota</taxon>
        <taxon>Pezizomycotina</taxon>
        <taxon>Eurotiomycetes</taxon>
        <taxon>Eurotiomycetidae</taxon>
        <taxon>Eurotiales</taxon>
        <taxon>Aspergillaceae</taxon>
        <taxon>Penicilliopsis</taxon>
    </lineage>
</organism>
<dbReference type="VEuPathDB" id="FungiDB:ASPZODRAFT_137133"/>
<protein>
    <submittedName>
        <fullName evidence="1">Uncharacterized protein</fullName>
    </submittedName>
</protein>
<evidence type="ECO:0000313" key="2">
    <source>
        <dbReference type="Proteomes" id="UP000184188"/>
    </source>
</evidence>
<accession>A0A1L9S6F1</accession>